<reference evidence="14" key="1">
    <citation type="submission" date="2009-09" db="EMBL/GenBank/DDBJ databases">
        <authorList>
            <person name="Weinstock G."/>
            <person name="Sodergren E."/>
            <person name="Clifton S."/>
            <person name="Fulton L."/>
            <person name="Fulton B."/>
            <person name="Courtney L."/>
            <person name="Fronick C."/>
            <person name="Harrison M."/>
            <person name="Strong C."/>
            <person name="Farmer C."/>
            <person name="Delahaunty K."/>
            <person name="Markovic C."/>
            <person name="Hall O."/>
            <person name="Minx P."/>
            <person name="Tomlinson C."/>
            <person name="Mitreva M."/>
            <person name="Nelson J."/>
            <person name="Hou S."/>
            <person name="Wollam A."/>
            <person name="Pepin K.H."/>
            <person name="Johnson M."/>
            <person name="Bhonagiri V."/>
            <person name="Nash W.E."/>
            <person name="Warren W."/>
            <person name="Chinwalla A."/>
            <person name="Mardis E.R."/>
            <person name="Wilson R.K."/>
        </authorList>
    </citation>
    <scope>NUCLEOTIDE SEQUENCE [LARGE SCALE GENOMIC DNA]</scope>
    <source>
        <strain evidence="14">DSM 15470</strain>
    </source>
</reference>
<evidence type="ECO:0000256" key="10">
    <source>
        <dbReference type="ARBA" id="ARBA00047639"/>
    </source>
</evidence>
<proteinExistence type="inferred from homology"/>
<dbReference type="GO" id="GO:0004821">
    <property type="term" value="F:histidine-tRNA ligase activity"/>
    <property type="evidence" value="ECO:0007669"/>
    <property type="project" value="UniProtKB-UniRule"/>
</dbReference>
<gene>
    <name evidence="11 14" type="primary">hisS</name>
    <name evidence="14" type="ORF">GCWU000321_00149</name>
</gene>
<protein>
    <recommendedName>
        <fullName evidence="11">Histidine--tRNA ligase</fullName>
        <ecNumber evidence="11">6.1.1.21</ecNumber>
    </recommendedName>
    <alternativeName>
        <fullName evidence="11">Histidyl-tRNA synthetase</fullName>
        <shortName evidence="11">HisRS</shortName>
    </alternativeName>
</protein>
<evidence type="ECO:0000256" key="2">
    <source>
        <dbReference type="ARBA" id="ARBA00008226"/>
    </source>
</evidence>
<evidence type="ECO:0000256" key="4">
    <source>
        <dbReference type="ARBA" id="ARBA00022490"/>
    </source>
</evidence>
<evidence type="ECO:0000256" key="11">
    <source>
        <dbReference type="HAMAP-Rule" id="MF_00127"/>
    </source>
</evidence>
<dbReference type="InterPro" id="IPR036621">
    <property type="entry name" value="Anticodon-bd_dom_sf"/>
</dbReference>
<evidence type="ECO:0000313" key="15">
    <source>
        <dbReference type="Proteomes" id="UP000004736"/>
    </source>
</evidence>
<comment type="subcellular location">
    <subcellularLocation>
        <location evidence="1 11">Cytoplasm</location>
    </subcellularLocation>
</comment>
<keyword evidence="4 11" id="KW-0963">Cytoplasm</keyword>
<dbReference type="GO" id="GO:0140096">
    <property type="term" value="F:catalytic activity, acting on a protein"/>
    <property type="evidence" value="ECO:0007669"/>
    <property type="project" value="UniProtKB-ARBA"/>
</dbReference>
<dbReference type="SUPFAM" id="SSF52954">
    <property type="entry name" value="Class II aaRS ABD-related"/>
    <property type="match status" value="1"/>
</dbReference>
<dbReference type="NCBIfam" id="TIGR00442">
    <property type="entry name" value="hisS"/>
    <property type="match status" value="1"/>
</dbReference>
<dbReference type="GO" id="GO:0005524">
    <property type="term" value="F:ATP binding"/>
    <property type="evidence" value="ECO:0007669"/>
    <property type="project" value="UniProtKB-UniRule"/>
</dbReference>
<feature type="binding site" evidence="12">
    <location>
        <begin position="263"/>
        <end position="264"/>
    </location>
    <ligand>
        <name>L-histidine</name>
        <dbReference type="ChEBI" id="CHEBI:57595"/>
    </ligand>
</feature>
<comment type="subunit">
    <text evidence="3 11">Homodimer.</text>
</comment>
<dbReference type="STRING" id="592028.GCWU000321_00149"/>
<evidence type="ECO:0000256" key="12">
    <source>
        <dbReference type="PIRSR" id="PIRSR001549-1"/>
    </source>
</evidence>
<comment type="caution">
    <text evidence="14">The sequence shown here is derived from an EMBL/GenBank/DDBJ whole genome shotgun (WGS) entry which is preliminary data.</text>
</comment>
<keyword evidence="9 11" id="KW-0030">Aminoacyl-tRNA synthetase</keyword>
<dbReference type="InterPro" id="IPR041715">
    <property type="entry name" value="HisRS-like_core"/>
</dbReference>
<dbReference type="CDD" id="cd00773">
    <property type="entry name" value="HisRS-like_core"/>
    <property type="match status" value="1"/>
</dbReference>
<dbReference type="GO" id="GO:0005737">
    <property type="term" value="C:cytoplasm"/>
    <property type="evidence" value="ECO:0007669"/>
    <property type="project" value="UniProtKB-SubCell"/>
</dbReference>
<dbReference type="PANTHER" id="PTHR43707">
    <property type="entry name" value="HISTIDYL-TRNA SYNTHETASE"/>
    <property type="match status" value="1"/>
</dbReference>
<evidence type="ECO:0000256" key="8">
    <source>
        <dbReference type="ARBA" id="ARBA00022917"/>
    </source>
</evidence>
<dbReference type="PANTHER" id="PTHR43707:SF1">
    <property type="entry name" value="HISTIDINE--TRNA LIGASE, MITOCHONDRIAL-RELATED"/>
    <property type="match status" value="1"/>
</dbReference>
<dbReference type="GO" id="GO:0016740">
    <property type="term" value="F:transferase activity"/>
    <property type="evidence" value="ECO:0007669"/>
    <property type="project" value="UniProtKB-ARBA"/>
</dbReference>
<dbReference type="AlphaFoldDB" id="C9LKX3"/>
<dbReference type="CDD" id="cd00859">
    <property type="entry name" value="HisRS_anticodon"/>
    <property type="match status" value="1"/>
</dbReference>
<evidence type="ECO:0000256" key="6">
    <source>
        <dbReference type="ARBA" id="ARBA00022741"/>
    </source>
</evidence>
<keyword evidence="7 11" id="KW-0067">ATP-binding</keyword>
<dbReference type="Pfam" id="PF03129">
    <property type="entry name" value="HGTP_anticodon"/>
    <property type="match status" value="1"/>
</dbReference>
<dbReference type="InterPro" id="IPR033656">
    <property type="entry name" value="HisRS_anticodon"/>
</dbReference>
<dbReference type="EC" id="6.1.1.21" evidence="11"/>
<dbReference type="InterPro" id="IPR015807">
    <property type="entry name" value="His-tRNA-ligase"/>
</dbReference>
<dbReference type="EMBL" id="ACIM02000001">
    <property type="protein sequence ID" value="EEW96210.1"/>
    <property type="molecule type" value="Genomic_DNA"/>
</dbReference>
<evidence type="ECO:0000256" key="5">
    <source>
        <dbReference type="ARBA" id="ARBA00022598"/>
    </source>
</evidence>
<dbReference type="Pfam" id="PF13393">
    <property type="entry name" value="tRNA-synt_His"/>
    <property type="match status" value="1"/>
</dbReference>
<dbReference type="InterPro" id="IPR004516">
    <property type="entry name" value="HisRS/HisZ"/>
</dbReference>
<feature type="binding site" evidence="12">
    <location>
        <position position="114"/>
    </location>
    <ligand>
        <name>L-histidine</name>
        <dbReference type="ChEBI" id="CHEBI:57595"/>
    </ligand>
</feature>
<dbReference type="InterPro" id="IPR006195">
    <property type="entry name" value="aa-tRNA-synth_II"/>
</dbReference>
<keyword evidence="5 11" id="KW-0436">Ligase</keyword>
<feature type="binding site" evidence="12">
    <location>
        <begin position="83"/>
        <end position="85"/>
    </location>
    <ligand>
        <name>L-histidine</name>
        <dbReference type="ChEBI" id="CHEBI:57595"/>
    </ligand>
</feature>
<feature type="domain" description="Aminoacyl-transfer RNA synthetases class-II family profile" evidence="13">
    <location>
        <begin position="1"/>
        <end position="325"/>
    </location>
</feature>
<dbReference type="eggNOG" id="COG0124">
    <property type="taxonomic scope" value="Bacteria"/>
</dbReference>
<sequence length="423" mass="47877">MLRILQALRGTQDILPDNIYKWNHVESVIKELCALYGYSEIRTPMFEDTKLFLRGIGDTTDVVAKEMYTFEDRGGRSITLRPENTAAVVRSYLEHKLYGDQQVHKLFYIGSMFRYDRPQAGRYREFHQFGVEVLGASSPAADAEVINLAYTLFKTLGLKELELHINSIGDYKCRPIYRQKLIEFFEEKEDQLCDDCQARLHKNPLRILDCKEDSCRRASAGAPKITDYLCDECEKKFEAVKRYLAALEIPYLVDSRLVRGLDYYTNTAFEIQYPPLGAQSAICGGGRYDGLVEDVGGPSTPGIGFAVGLERLLLALEMQKLIPEPANRKKVYIVTLGEDAVVEGIKIQQHLRDKGVIAEIDLQDRSIKGQMKQAGKNNAEYTVIIGANEMEKKEAAVKNMENGKQQDIPFLKVSDFITGSSRQ</sequence>
<evidence type="ECO:0000256" key="7">
    <source>
        <dbReference type="ARBA" id="ARBA00022840"/>
    </source>
</evidence>
<keyword evidence="6 11" id="KW-0547">Nucleotide-binding</keyword>
<organism evidence="14 15">
    <name type="scientific">Dialister invisus DSM 15470</name>
    <dbReference type="NCBI Taxonomy" id="592028"/>
    <lineage>
        <taxon>Bacteria</taxon>
        <taxon>Bacillati</taxon>
        <taxon>Bacillota</taxon>
        <taxon>Negativicutes</taxon>
        <taxon>Veillonellales</taxon>
        <taxon>Veillonellaceae</taxon>
        <taxon>Dialister</taxon>
    </lineage>
</organism>
<dbReference type="InterPro" id="IPR004154">
    <property type="entry name" value="Anticodon-bd"/>
</dbReference>
<comment type="similarity">
    <text evidence="2 11">Belongs to the class-II aminoacyl-tRNA synthetase family.</text>
</comment>
<comment type="catalytic activity">
    <reaction evidence="10 11">
        <text>tRNA(His) + L-histidine + ATP = L-histidyl-tRNA(His) + AMP + diphosphate + H(+)</text>
        <dbReference type="Rhea" id="RHEA:17313"/>
        <dbReference type="Rhea" id="RHEA-COMP:9665"/>
        <dbReference type="Rhea" id="RHEA-COMP:9689"/>
        <dbReference type="ChEBI" id="CHEBI:15378"/>
        <dbReference type="ChEBI" id="CHEBI:30616"/>
        <dbReference type="ChEBI" id="CHEBI:33019"/>
        <dbReference type="ChEBI" id="CHEBI:57595"/>
        <dbReference type="ChEBI" id="CHEBI:78442"/>
        <dbReference type="ChEBI" id="CHEBI:78527"/>
        <dbReference type="ChEBI" id="CHEBI:456215"/>
        <dbReference type="EC" id="6.1.1.21"/>
    </reaction>
</comment>
<feature type="binding site" evidence="12">
    <location>
        <position position="128"/>
    </location>
    <ligand>
        <name>L-histidine</name>
        <dbReference type="ChEBI" id="CHEBI:57595"/>
    </ligand>
</feature>
<feature type="binding site" evidence="12">
    <location>
        <position position="132"/>
    </location>
    <ligand>
        <name>L-histidine</name>
        <dbReference type="ChEBI" id="CHEBI:57595"/>
    </ligand>
</feature>
<dbReference type="Gene3D" id="3.40.50.800">
    <property type="entry name" value="Anticodon-binding domain"/>
    <property type="match status" value="1"/>
</dbReference>
<dbReference type="PROSITE" id="PS50862">
    <property type="entry name" value="AA_TRNA_LIGASE_II"/>
    <property type="match status" value="1"/>
</dbReference>
<keyword evidence="8 11" id="KW-0648">Protein biosynthesis</keyword>
<dbReference type="PIRSF" id="PIRSF001549">
    <property type="entry name" value="His-tRNA_synth"/>
    <property type="match status" value="1"/>
</dbReference>
<dbReference type="Proteomes" id="UP000004736">
    <property type="component" value="Unassembled WGS sequence"/>
</dbReference>
<dbReference type="Gene3D" id="3.30.930.10">
    <property type="entry name" value="Bira Bifunctional Protein, Domain 2"/>
    <property type="match status" value="1"/>
</dbReference>
<keyword evidence="15" id="KW-1185">Reference proteome</keyword>
<accession>C9LKX3</accession>
<dbReference type="GO" id="GO:0006427">
    <property type="term" value="P:histidyl-tRNA aminoacylation"/>
    <property type="evidence" value="ECO:0007669"/>
    <property type="project" value="UniProtKB-UniRule"/>
</dbReference>
<feature type="binding site" evidence="12">
    <location>
        <position position="259"/>
    </location>
    <ligand>
        <name>L-histidine</name>
        <dbReference type="ChEBI" id="CHEBI:57595"/>
    </ligand>
</feature>
<name>C9LKX3_9FIRM</name>
<evidence type="ECO:0000313" key="14">
    <source>
        <dbReference type="EMBL" id="EEW96210.1"/>
    </source>
</evidence>
<dbReference type="SUPFAM" id="SSF55681">
    <property type="entry name" value="Class II aaRS and biotin synthetases"/>
    <property type="match status" value="1"/>
</dbReference>
<evidence type="ECO:0000256" key="9">
    <source>
        <dbReference type="ARBA" id="ARBA00023146"/>
    </source>
</evidence>
<evidence type="ECO:0000256" key="3">
    <source>
        <dbReference type="ARBA" id="ARBA00011738"/>
    </source>
</evidence>
<dbReference type="HAMAP" id="MF_00127">
    <property type="entry name" value="His_tRNA_synth"/>
    <property type="match status" value="1"/>
</dbReference>
<dbReference type="FunFam" id="3.30.930.10:FF:000005">
    <property type="entry name" value="Histidine--tRNA ligase"/>
    <property type="match status" value="1"/>
</dbReference>
<dbReference type="InterPro" id="IPR045864">
    <property type="entry name" value="aa-tRNA-synth_II/BPL/LPL"/>
</dbReference>
<dbReference type="HOGENOM" id="CLU_025113_1_1_9"/>
<evidence type="ECO:0000259" key="13">
    <source>
        <dbReference type="PROSITE" id="PS50862"/>
    </source>
</evidence>
<evidence type="ECO:0000256" key="1">
    <source>
        <dbReference type="ARBA" id="ARBA00004496"/>
    </source>
</evidence>